<gene>
    <name evidence="1" type="ORF">JJL56_02330</name>
</gene>
<keyword evidence="2" id="KW-1185">Reference proteome</keyword>
<accession>A0ABS1HS97</accession>
<proteinExistence type="predicted"/>
<protein>
    <submittedName>
        <fullName evidence="1">Uncharacterized protein</fullName>
    </submittedName>
</protein>
<comment type="caution">
    <text evidence="1">The sequence shown here is derived from an EMBL/GenBank/DDBJ whole genome shotgun (WGS) entry which is preliminary data.</text>
</comment>
<organism evidence="1 2">
    <name type="scientific">Azospirillum aestuarii</name>
    <dbReference type="NCBI Taxonomy" id="2802052"/>
    <lineage>
        <taxon>Bacteria</taxon>
        <taxon>Pseudomonadati</taxon>
        <taxon>Pseudomonadota</taxon>
        <taxon>Alphaproteobacteria</taxon>
        <taxon>Rhodospirillales</taxon>
        <taxon>Azospirillaceae</taxon>
        <taxon>Azospirillum</taxon>
    </lineage>
</organism>
<evidence type="ECO:0000313" key="2">
    <source>
        <dbReference type="Proteomes" id="UP000654452"/>
    </source>
</evidence>
<sequence length="134" mass="14111">MHMHTVNPPSRLESVPVAEIIPPHIALADELGLTGFAAVLRAEDAFPEDADAAYMAHIRGIADATTAPNGTFTALDRLLTMCIAYPATFGADSEHGPVLVNTINDIIPPLLAAAGKLNPGDVVPVFTGYRLQRG</sequence>
<dbReference type="EMBL" id="JAEPIV010000001">
    <property type="protein sequence ID" value="MBK4717697.1"/>
    <property type="molecule type" value="Genomic_DNA"/>
</dbReference>
<dbReference type="RefSeq" id="WP_200484050.1">
    <property type="nucleotide sequence ID" value="NZ_JAEPIV010000001.1"/>
</dbReference>
<name>A0ABS1HS97_9PROT</name>
<reference evidence="1 2" key="1">
    <citation type="submission" date="2021-01" db="EMBL/GenBank/DDBJ databases">
        <title>Azospirillum sp. YIM DDC1 draft genome.</title>
        <authorList>
            <person name="Wang Y.-X."/>
        </authorList>
    </citation>
    <scope>NUCLEOTIDE SEQUENCE [LARGE SCALE GENOMIC DNA]</scope>
    <source>
        <strain evidence="1 2">YIM DDC1</strain>
    </source>
</reference>
<evidence type="ECO:0000313" key="1">
    <source>
        <dbReference type="EMBL" id="MBK4717697.1"/>
    </source>
</evidence>
<dbReference type="Proteomes" id="UP000654452">
    <property type="component" value="Unassembled WGS sequence"/>
</dbReference>